<feature type="transmembrane region" description="Helical" evidence="1">
    <location>
        <begin position="253"/>
        <end position="275"/>
    </location>
</feature>
<feature type="transmembrane region" description="Helical" evidence="1">
    <location>
        <begin position="163"/>
        <end position="184"/>
    </location>
</feature>
<keyword evidence="3" id="KW-1185">Reference proteome</keyword>
<name>A0ABR9DPB4_9MICO</name>
<evidence type="ECO:0000313" key="2">
    <source>
        <dbReference type="EMBL" id="MBD9698956.1"/>
    </source>
</evidence>
<dbReference type="PANTHER" id="PTHR35337:SF1">
    <property type="entry name" value="SLR1478 PROTEIN"/>
    <property type="match status" value="1"/>
</dbReference>
<feature type="transmembrane region" description="Helical" evidence="1">
    <location>
        <begin position="282"/>
        <end position="300"/>
    </location>
</feature>
<gene>
    <name evidence="2" type="ORF">IGS67_05530</name>
</gene>
<dbReference type="RefSeq" id="WP_192278635.1">
    <property type="nucleotide sequence ID" value="NZ_JACZDF010000002.1"/>
</dbReference>
<evidence type="ECO:0000313" key="3">
    <source>
        <dbReference type="Proteomes" id="UP000642107"/>
    </source>
</evidence>
<comment type="caution">
    <text evidence="2">The sequence shown here is derived from an EMBL/GenBank/DDBJ whole genome shotgun (WGS) entry which is preliminary data.</text>
</comment>
<reference evidence="2 3" key="1">
    <citation type="submission" date="2020-09" db="EMBL/GenBank/DDBJ databases">
        <title>Flavimobilis rhizosphaerae sp. nov., isolated from rhizosphere soil of Spartina alterniflora.</title>
        <authorList>
            <person name="Hanqin C."/>
        </authorList>
    </citation>
    <scope>NUCLEOTIDE SEQUENCE [LARGE SCALE GENOMIC DNA]</scope>
    <source>
        <strain evidence="2 3">GY 10621</strain>
    </source>
</reference>
<keyword evidence="1" id="KW-0472">Membrane</keyword>
<sequence length="328" mass="35504">MDLDAFRLTHEPEWQRLAELTRRRRLSGAEADELVRLYQSVATHLSVVRSSAPDPGLVQRLSVLVSRARNALAGAHDPRWSDVVRFATVSAPAAVYRIRWWVHGVTAACVLVAVVAGVAAVNDPTILALLGSPEEQQHYVDEAFAQYYDPGLDFALTVWTNNAWIAAQCIALGITGVWPFYVLANNAVNVGAMGGLMAEHGRLDIFFALITPHGLLELTAIFVAGAAGLRLFWTIVDPGRRPRGVALAQEGRATFTIVVTLAVALAVSGIVEGWVTGSTLPWWLKIAIGAVVLAAFWTWVTVYGRRAVRAGETGDLDEDRAGGVQLYA</sequence>
<proteinExistence type="predicted"/>
<keyword evidence="1" id="KW-0812">Transmembrane</keyword>
<dbReference type="InterPro" id="IPR002798">
    <property type="entry name" value="SpoIIM-like"/>
</dbReference>
<dbReference type="Pfam" id="PF01944">
    <property type="entry name" value="SpoIIM"/>
    <property type="match status" value="1"/>
</dbReference>
<accession>A0ABR9DPB4</accession>
<organism evidence="2 3">
    <name type="scientific">Flavimobilis rhizosphaerae</name>
    <dbReference type="NCBI Taxonomy" id="2775421"/>
    <lineage>
        <taxon>Bacteria</taxon>
        <taxon>Bacillati</taxon>
        <taxon>Actinomycetota</taxon>
        <taxon>Actinomycetes</taxon>
        <taxon>Micrococcales</taxon>
        <taxon>Jonesiaceae</taxon>
        <taxon>Flavimobilis</taxon>
    </lineage>
</organism>
<dbReference type="PANTHER" id="PTHR35337">
    <property type="entry name" value="SLR1478 PROTEIN"/>
    <property type="match status" value="1"/>
</dbReference>
<dbReference type="Proteomes" id="UP000642107">
    <property type="component" value="Unassembled WGS sequence"/>
</dbReference>
<protein>
    <submittedName>
        <fullName evidence="2">Stage II sporulation protein M</fullName>
    </submittedName>
</protein>
<dbReference type="EMBL" id="JACZDF010000002">
    <property type="protein sequence ID" value="MBD9698956.1"/>
    <property type="molecule type" value="Genomic_DNA"/>
</dbReference>
<evidence type="ECO:0000256" key="1">
    <source>
        <dbReference type="SAM" id="Phobius"/>
    </source>
</evidence>
<feature type="transmembrane region" description="Helical" evidence="1">
    <location>
        <begin position="100"/>
        <end position="121"/>
    </location>
</feature>
<keyword evidence="1" id="KW-1133">Transmembrane helix</keyword>
<feature type="transmembrane region" description="Helical" evidence="1">
    <location>
        <begin position="205"/>
        <end position="233"/>
    </location>
</feature>